<organism evidence="8 9">
    <name type="scientific">Austropuccinia psidii MF-1</name>
    <dbReference type="NCBI Taxonomy" id="1389203"/>
    <lineage>
        <taxon>Eukaryota</taxon>
        <taxon>Fungi</taxon>
        <taxon>Dikarya</taxon>
        <taxon>Basidiomycota</taxon>
        <taxon>Pucciniomycotina</taxon>
        <taxon>Pucciniomycetes</taxon>
        <taxon>Pucciniales</taxon>
        <taxon>Sphaerophragmiaceae</taxon>
        <taxon>Austropuccinia</taxon>
    </lineage>
</organism>
<keyword evidence="3" id="KW-0540">Nuclease</keyword>
<dbReference type="Gene3D" id="3.30.70.270">
    <property type="match status" value="1"/>
</dbReference>
<dbReference type="Proteomes" id="UP000765509">
    <property type="component" value="Unassembled WGS sequence"/>
</dbReference>
<keyword evidence="5" id="KW-0378">Hydrolase</keyword>
<sequence length="233" mass="27408">MGHVVSELSLVIDENKVVAVLLKPIPQTKKEIESFLGFSGYYRQHITDFARISKSLYKICDQQKVCEMTEERVQSYEELEKSLTKFQLTLMPDWKRPFKLQIECLWRRIRCFTKPKRMINDKPAAGSICFISSKIQTTEARYREIQIEFLCQVWALEKLNYYLDEKVFDVITDCNSVRYLLSMNPPNRLMLRWKIAIQEYTGNMIIVHKHGKIDKNADGLSRWALENTPENSA</sequence>
<keyword evidence="1" id="KW-0808">Transferase</keyword>
<dbReference type="SUPFAM" id="SSF56672">
    <property type="entry name" value="DNA/RNA polymerases"/>
    <property type="match status" value="1"/>
</dbReference>
<keyword evidence="2" id="KW-0548">Nucleotidyltransferase</keyword>
<dbReference type="GO" id="GO:0004519">
    <property type="term" value="F:endonuclease activity"/>
    <property type="evidence" value="ECO:0007669"/>
    <property type="project" value="UniProtKB-KW"/>
</dbReference>
<dbReference type="GO" id="GO:0016787">
    <property type="term" value="F:hydrolase activity"/>
    <property type="evidence" value="ECO:0007669"/>
    <property type="project" value="UniProtKB-KW"/>
</dbReference>
<keyword evidence="4" id="KW-0255">Endonuclease</keyword>
<dbReference type="InterPro" id="IPR050951">
    <property type="entry name" value="Retrovirus_Pol_polyprotein"/>
</dbReference>
<dbReference type="InterPro" id="IPR043128">
    <property type="entry name" value="Rev_trsase/Diguanyl_cyclase"/>
</dbReference>
<reference evidence="8" key="1">
    <citation type="submission" date="2021-03" db="EMBL/GenBank/DDBJ databases">
        <title>Draft genome sequence of rust myrtle Austropuccinia psidii MF-1, a brazilian biotype.</title>
        <authorList>
            <person name="Quecine M.C."/>
            <person name="Pachon D.M.R."/>
            <person name="Bonatelli M.L."/>
            <person name="Correr F.H."/>
            <person name="Franceschini L.M."/>
            <person name="Leite T.F."/>
            <person name="Margarido G.R.A."/>
            <person name="Almeida C.A."/>
            <person name="Ferrarezi J.A."/>
            <person name="Labate C.A."/>
        </authorList>
    </citation>
    <scope>NUCLEOTIDE SEQUENCE</scope>
    <source>
        <strain evidence="8">MF-1</strain>
    </source>
</reference>
<keyword evidence="9" id="KW-1185">Reference proteome</keyword>
<dbReference type="PANTHER" id="PTHR37984:SF5">
    <property type="entry name" value="PROTEIN NYNRIN-LIKE"/>
    <property type="match status" value="1"/>
</dbReference>
<dbReference type="EMBL" id="AVOT02002304">
    <property type="protein sequence ID" value="MBW0469898.1"/>
    <property type="molecule type" value="Genomic_DNA"/>
</dbReference>
<proteinExistence type="predicted"/>
<evidence type="ECO:0000256" key="4">
    <source>
        <dbReference type="ARBA" id="ARBA00022759"/>
    </source>
</evidence>
<dbReference type="InterPro" id="IPR043502">
    <property type="entry name" value="DNA/RNA_pol_sf"/>
</dbReference>
<comment type="caution">
    <text evidence="8">The sequence shown here is derived from an EMBL/GenBank/DDBJ whole genome shotgun (WGS) entry which is preliminary data.</text>
</comment>
<feature type="domain" description="Reverse transcriptase RNase H-like" evidence="7">
    <location>
        <begin position="125"/>
        <end position="200"/>
    </location>
</feature>
<evidence type="ECO:0000313" key="8">
    <source>
        <dbReference type="EMBL" id="MBW0469898.1"/>
    </source>
</evidence>
<dbReference type="PANTHER" id="PTHR37984">
    <property type="entry name" value="PROTEIN CBG26694"/>
    <property type="match status" value="1"/>
</dbReference>
<dbReference type="Pfam" id="PF17917">
    <property type="entry name" value="RT_RNaseH"/>
    <property type="match status" value="1"/>
</dbReference>
<evidence type="ECO:0000259" key="7">
    <source>
        <dbReference type="Pfam" id="PF17917"/>
    </source>
</evidence>
<evidence type="ECO:0000256" key="2">
    <source>
        <dbReference type="ARBA" id="ARBA00022695"/>
    </source>
</evidence>
<evidence type="ECO:0000256" key="5">
    <source>
        <dbReference type="ARBA" id="ARBA00022801"/>
    </source>
</evidence>
<dbReference type="AlphaFoldDB" id="A0A9Q3GJL4"/>
<name>A0A9Q3GJL4_9BASI</name>
<protein>
    <recommendedName>
        <fullName evidence="7">Reverse transcriptase RNase H-like domain-containing protein</fullName>
    </recommendedName>
</protein>
<dbReference type="InterPro" id="IPR041373">
    <property type="entry name" value="RT_RNaseH"/>
</dbReference>
<evidence type="ECO:0000256" key="1">
    <source>
        <dbReference type="ARBA" id="ARBA00022679"/>
    </source>
</evidence>
<evidence type="ECO:0000313" key="9">
    <source>
        <dbReference type="Proteomes" id="UP000765509"/>
    </source>
</evidence>
<gene>
    <name evidence="8" type="ORF">O181_009613</name>
</gene>
<accession>A0A9Q3GJL4</accession>
<evidence type="ECO:0000256" key="3">
    <source>
        <dbReference type="ARBA" id="ARBA00022722"/>
    </source>
</evidence>
<evidence type="ECO:0000256" key="6">
    <source>
        <dbReference type="ARBA" id="ARBA00022918"/>
    </source>
</evidence>
<keyword evidence="6" id="KW-0695">RNA-directed DNA polymerase</keyword>
<dbReference type="GO" id="GO:0003964">
    <property type="term" value="F:RNA-directed DNA polymerase activity"/>
    <property type="evidence" value="ECO:0007669"/>
    <property type="project" value="UniProtKB-KW"/>
</dbReference>